<feature type="compositionally biased region" description="Polar residues" evidence="1">
    <location>
        <begin position="253"/>
        <end position="263"/>
    </location>
</feature>
<dbReference type="GO" id="GO:0005615">
    <property type="term" value="C:extracellular space"/>
    <property type="evidence" value="ECO:0007669"/>
    <property type="project" value="TreeGrafter"/>
</dbReference>
<dbReference type="OrthoDB" id="8191090at2759"/>
<dbReference type="EnsemblMetazoa" id="XM_032599288">
    <property type="protein sequence ID" value="XP_032455179"/>
    <property type="gene ID" value="LOC100123377"/>
</dbReference>
<feature type="region of interest" description="Disordered" evidence="1">
    <location>
        <begin position="317"/>
        <end position="387"/>
    </location>
</feature>
<dbReference type="PANTHER" id="PTHR11008">
    <property type="entry name" value="PROTEIN TAKEOUT-LIKE PROTEIN"/>
    <property type="match status" value="1"/>
</dbReference>
<dbReference type="AlphaFoldDB" id="A0A7M7IVG2"/>
<dbReference type="Proteomes" id="UP000002358">
    <property type="component" value="Chromosome 4"/>
</dbReference>
<evidence type="ECO:0000313" key="4">
    <source>
        <dbReference type="Proteomes" id="UP000002358"/>
    </source>
</evidence>
<evidence type="ECO:0000256" key="1">
    <source>
        <dbReference type="SAM" id="MobiDB-lite"/>
    </source>
</evidence>
<sequence length="747" mass="82600">MKLLIVLGLVATMTSASLLDMSQVLWSRVLDGGYRKVGKVDPLLVPVVKVDQSEGNTSYRVILRNLRVTGLNTSTIESVHVVRGKLKSNLSDSEAGYVSYNEQKGMDSIRYRFHTLVKEPKGQSSEVEQRATEQFERIVQFDPMATRVNGEQEDLLKSGQKMRSGVRQEQGEDRIYNFGDMRVVMNSTPRNPSQVRVVYTNNYANQQASNVRPCIGACRPSYLLQQQKQQQQQQNVRTRVDQNQRYADRVADTQESSTASYATSPKGAGNSGMQFSGSFGNGRFSVESQATGSTVAPAASGPGLLYSGNLGNSRFSVNGQSGQIANPGERVKGGNEYSGSFGNNRFSVNSQTAAPGEQPPAQFSGSFGNGRFSVEGGSPYGGQEENTATTGSYEATAQYAGATSDVRGGNNPPFYYSGDMPAGTTLDGFTGQPVEYADPEYRYLCEGQQDSRPLHFESGLRSRIGKEPTTPLFDQFEPYKAPMVRIEKQPGFVDIVYAGDRKQTSESRKVENLNAGFMEIIKDLSGNQRYIIHNFTEGESLRRRNDAVRVAAESKRIKDLLRYAKDYQEQQGYFEEGMELIYHFGDLNDNKTANETLARRKRQQSNDTEEEDVMHVIVRLRVPKLNVKANYALLGQVGKQPMRGAGLLDGNFTDVTADFTVELKKVDNKTMVVRAARAKLVSKDRSIKLQGMDERGPVSRILSHGLMAAEAVAAMIADDLASKALNEDNNEAMIYKMYKNLPIVEKP</sequence>
<dbReference type="EnsemblMetazoa" id="XM_031930828">
    <property type="protein sequence ID" value="XP_031786688"/>
    <property type="gene ID" value="LOC100123377"/>
</dbReference>
<feature type="signal peptide" evidence="2">
    <location>
        <begin position="1"/>
        <end position="16"/>
    </location>
</feature>
<dbReference type="Gene3D" id="3.15.10.30">
    <property type="entry name" value="Haemolymph juvenile hormone binding protein"/>
    <property type="match status" value="1"/>
</dbReference>
<gene>
    <name evidence="3" type="primary">100123377</name>
</gene>
<protein>
    <submittedName>
        <fullName evidence="3">Uncharacterized protein</fullName>
    </submittedName>
</protein>
<feature type="compositionally biased region" description="Polar residues" evidence="1">
    <location>
        <begin position="337"/>
        <end position="353"/>
    </location>
</feature>
<name>A0A7M7IVG2_NASVI</name>
<keyword evidence="2" id="KW-0732">Signal</keyword>
<dbReference type="KEGG" id="nvi:100123377"/>
<dbReference type="InterPro" id="IPR038606">
    <property type="entry name" value="To_sf"/>
</dbReference>
<accession>A0A7M7IVG2</accession>
<organism evidence="3 4">
    <name type="scientific">Nasonia vitripennis</name>
    <name type="common">Parasitic wasp</name>
    <dbReference type="NCBI Taxonomy" id="7425"/>
    <lineage>
        <taxon>Eukaryota</taxon>
        <taxon>Metazoa</taxon>
        <taxon>Ecdysozoa</taxon>
        <taxon>Arthropoda</taxon>
        <taxon>Hexapoda</taxon>
        <taxon>Insecta</taxon>
        <taxon>Pterygota</taxon>
        <taxon>Neoptera</taxon>
        <taxon>Endopterygota</taxon>
        <taxon>Hymenoptera</taxon>
        <taxon>Apocrita</taxon>
        <taxon>Proctotrupomorpha</taxon>
        <taxon>Chalcidoidea</taxon>
        <taxon>Pteromalidae</taxon>
        <taxon>Pteromalinae</taxon>
        <taxon>Nasonia</taxon>
    </lineage>
</organism>
<evidence type="ECO:0000313" key="3">
    <source>
        <dbReference type="EnsemblMetazoa" id="XP_016845277"/>
    </source>
</evidence>
<evidence type="ECO:0000256" key="2">
    <source>
        <dbReference type="SAM" id="SignalP"/>
    </source>
</evidence>
<dbReference type="PANTHER" id="PTHR11008:SF41">
    <property type="entry name" value="RE70318P"/>
    <property type="match status" value="1"/>
</dbReference>
<dbReference type="EnsemblMetazoa" id="XM_016989788">
    <property type="protein sequence ID" value="XP_016845277"/>
    <property type="gene ID" value="LOC100123377"/>
</dbReference>
<dbReference type="OMA" id="IRYRFHT"/>
<keyword evidence="4" id="KW-1185">Reference proteome</keyword>
<dbReference type="InParanoid" id="A0A7M7IVG2"/>
<feature type="region of interest" description="Disordered" evidence="1">
    <location>
        <begin position="248"/>
        <end position="275"/>
    </location>
</feature>
<dbReference type="EnsemblMetazoa" id="XM_032599289">
    <property type="protein sequence ID" value="XP_032455180"/>
    <property type="gene ID" value="LOC100123377"/>
</dbReference>
<feature type="chain" id="PRO_5036401508" evidence="2">
    <location>
        <begin position="17"/>
        <end position="747"/>
    </location>
</feature>
<proteinExistence type="predicted"/>
<reference evidence="3" key="1">
    <citation type="submission" date="2021-01" db="UniProtKB">
        <authorList>
            <consortium name="EnsemblMetazoa"/>
        </authorList>
    </citation>
    <scope>IDENTIFICATION</scope>
</reference>